<feature type="compositionally biased region" description="Basic residues" evidence="7">
    <location>
        <begin position="236"/>
        <end position="256"/>
    </location>
</feature>
<feature type="transmembrane region" description="Helical" evidence="8">
    <location>
        <begin position="67"/>
        <end position="91"/>
    </location>
</feature>
<dbReference type="SUPFAM" id="SSF144091">
    <property type="entry name" value="Rhomboid-like"/>
    <property type="match status" value="1"/>
</dbReference>
<reference evidence="11" key="1">
    <citation type="submission" date="2021-01" db="EMBL/GenBank/DDBJ databases">
        <authorList>
            <person name="Zhong Y.L."/>
        </authorList>
    </citation>
    <scope>NUCLEOTIDE SEQUENCE</scope>
    <source>
        <strain evidence="11">KCTC 23302</strain>
    </source>
</reference>
<keyword evidence="11" id="KW-0645">Protease</keyword>
<keyword evidence="4" id="KW-0378">Hydrolase</keyword>
<comment type="similarity">
    <text evidence="2">Belongs to the peptidase S54 family.</text>
</comment>
<dbReference type="EMBL" id="JAERQJ010000004">
    <property type="protein sequence ID" value="MBL0684281.1"/>
    <property type="molecule type" value="Genomic_DNA"/>
</dbReference>
<sequence length="299" mass="33767">MSLIDDLRLKFKTISVVEKLIVANVLVFILFHVFKTFGFLFNSNIELMDWFTFPKQFDSYLTKPWSVITYAFLHAGIWHIASNMIILYFSGRYFVTYLSGKRVLTVYFLGAIFGAFLYMISYNFFPAFSGTGNIPLVGASASVMAILIAVATYIPYMTVRLMFLGSIKFWWIAAFFVILDIVQIPAGNAGGHIAHLGGALFGYLYAVQLKKGNDIGAWFEKIMDSLIRLFKPGKKKSPLKTVHKSKTYKKTPKKAKPSSAKNKNPNQARIDAILDKISKSGYDSLTKEEKDFLFKAGKE</sequence>
<dbReference type="Pfam" id="PF01694">
    <property type="entry name" value="Rhomboid"/>
    <property type="match status" value="1"/>
</dbReference>
<protein>
    <submittedName>
        <fullName evidence="11">Rhomboid family intramembrane serine protease</fullName>
    </submittedName>
</protein>
<feature type="region of interest" description="Disordered" evidence="7">
    <location>
        <begin position="236"/>
        <end position="268"/>
    </location>
</feature>
<dbReference type="PANTHER" id="PTHR43731:SF14">
    <property type="entry name" value="PRESENILIN-ASSOCIATED RHOMBOID-LIKE PROTEIN, MITOCHONDRIAL"/>
    <property type="match status" value="1"/>
</dbReference>
<name>A0A937DBW4_9FLAO</name>
<dbReference type="GO" id="GO:0006508">
    <property type="term" value="P:proteolysis"/>
    <property type="evidence" value="ECO:0007669"/>
    <property type="project" value="UniProtKB-KW"/>
</dbReference>
<keyword evidence="5 8" id="KW-1133">Transmembrane helix</keyword>
<evidence type="ECO:0000256" key="2">
    <source>
        <dbReference type="ARBA" id="ARBA00009045"/>
    </source>
</evidence>
<evidence type="ECO:0000256" key="1">
    <source>
        <dbReference type="ARBA" id="ARBA00004141"/>
    </source>
</evidence>
<dbReference type="InterPro" id="IPR035952">
    <property type="entry name" value="Rhomboid-like_sf"/>
</dbReference>
<feature type="domain" description="Peptidase S54 rhomboid" evidence="9">
    <location>
        <begin position="63"/>
        <end position="208"/>
    </location>
</feature>
<feature type="transmembrane region" description="Helical" evidence="8">
    <location>
        <begin position="189"/>
        <end position="207"/>
    </location>
</feature>
<dbReference type="Proteomes" id="UP000651057">
    <property type="component" value="Unassembled WGS sequence"/>
</dbReference>
<proteinExistence type="inferred from homology"/>
<evidence type="ECO:0000259" key="10">
    <source>
        <dbReference type="Pfam" id="PF20216"/>
    </source>
</evidence>
<keyword evidence="6 8" id="KW-0472">Membrane</keyword>
<evidence type="ECO:0000256" key="8">
    <source>
        <dbReference type="SAM" id="Phobius"/>
    </source>
</evidence>
<comment type="caution">
    <text evidence="11">The sequence shown here is derived from an EMBL/GenBank/DDBJ whole genome shotgun (WGS) entry which is preliminary data.</text>
</comment>
<dbReference type="GO" id="GO:0016020">
    <property type="term" value="C:membrane"/>
    <property type="evidence" value="ECO:0007669"/>
    <property type="project" value="UniProtKB-SubCell"/>
</dbReference>
<dbReference type="GO" id="GO:0004252">
    <property type="term" value="F:serine-type endopeptidase activity"/>
    <property type="evidence" value="ECO:0007669"/>
    <property type="project" value="InterPro"/>
</dbReference>
<keyword evidence="12" id="KW-1185">Reference proteome</keyword>
<dbReference type="InterPro" id="IPR022764">
    <property type="entry name" value="Peptidase_S54_rhomboid_dom"/>
</dbReference>
<comment type="subcellular location">
    <subcellularLocation>
        <location evidence="1">Membrane</location>
        <topology evidence="1">Multi-pass membrane protein</topology>
    </subcellularLocation>
</comment>
<dbReference type="AlphaFoldDB" id="A0A937DBW4"/>
<evidence type="ECO:0000313" key="11">
    <source>
        <dbReference type="EMBL" id="MBL0684281.1"/>
    </source>
</evidence>
<evidence type="ECO:0000259" key="9">
    <source>
        <dbReference type="Pfam" id="PF01694"/>
    </source>
</evidence>
<evidence type="ECO:0000256" key="5">
    <source>
        <dbReference type="ARBA" id="ARBA00022989"/>
    </source>
</evidence>
<dbReference type="InterPro" id="IPR046483">
    <property type="entry name" value="DUF6576"/>
</dbReference>
<feature type="transmembrane region" description="Helical" evidence="8">
    <location>
        <begin position="134"/>
        <end position="154"/>
    </location>
</feature>
<accession>A0A937DBW4</accession>
<dbReference type="InterPro" id="IPR050925">
    <property type="entry name" value="Rhomboid_protease_S54"/>
</dbReference>
<feature type="compositionally biased region" description="Low complexity" evidence="7">
    <location>
        <begin position="257"/>
        <end position="266"/>
    </location>
</feature>
<evidence type="ECO:0000256" key="4">
    <source>
        <dbReference type="ARBA" id="ARBA00022801"/>
    </source>
</evidence>
<gene>
    <name evidence="11" type="ORF">JJQ60_12200</name>
</gene>
<evidence type="ECO:0000256" key="6">
    <source>
        <dbReference type="ARBA" id="ARBA00023136"/>
    </source>
</evidence>
<dbReference type="Pfam" id="PF20216">
    <property type="entry name" value="DUF6576"/>
    <property type="match status" value="1"/>
</dbReference>
<evidence type="ECO:0000256" key="3">
    <source>
        <dbReference type="ARBA" id="ARBA00022692"/>
    </source>
</evidence>
<organism evidence="11 12">
    <name type="scientific">Aquimarina mytili</name>
    <dbReference type="NCBI Taxonomy" id="874423"/>
    <lineage>
        <taxon>Bacteria</taxon>
        <taxon>Pseudomonadati</taxon>
        <taxon>Bacteroidota</taxon>
        <taxon>Flavobacteriia</taxon>
        <taxon>Flavobacteriales</taxon>
        <taxon>Flavobacteriaceae</taxon>
        <taxon>Aquimarina</taxon>
    </lineage>
</organism>
<keyword evidence="3 8" id="KW-0812">Transmembrane</keyword>
<feature type="domain" description="DUF6576" evidence="10">
    <location>
        <begin position="262"/>
        <end position="293"/>
    </location>
</feature>
<feature type="transmembrane region" description="Helical" evidence="8">
    <location>
        <begin position="103"/>
        <end position="122"/>
    </location>
</feature>
<dbReference type="Gene3D" id="1.20.1540.10">
    <property type="entry name" value="Rhomboid-like"/>
    <property type="match status" value="1"/>
</dbReference>
<dbReference type="PANTHER" id="PTHR43731">
    <property type="entry name" value="RHOMBOID PROTEASE"/>
    <property type="match status" value="1"/>
</dbReference>
<feature type="transmembrane region" description="Helical" evidence="8">
    <location>
        <begin position="21"/>
        <end position="41"/>
    </location>
</feature>
<feature type="transmembrane region" description="Helical" evidence="8">
    <location>
        <begin position="161"/>
        <end position="183"/>
    </location>
</feature>
<evidence type="ECO:0000256" key="7">
    <source>
        <dbReference type="SAM" id="MobiDB-lite"/>
    </source>
</evidence>
<evidence type="ECO:0000313" key="12">
    <source>
        <dbReference type="Proteomes" id="UP000651057"/>
    </source>
</evidence>